<evidence type="ECO:0000256" key="1">
    <source>
        <dbReference type="SAM" id="MobiDB-lite"/>
    </source>
</evidence>
<dbReference type="EMBL" id="KB731255">
    <property type="protein sequence ID" value="ENH63168.1"/>
    <property type="molecule type" value="Genomic_DNA"/>
</dbReference>
<feature type="region of interest" description="Disordered" evidence="1">
    <location>
        <begin position="33"/>
        <end position="53"/>
    </location>
</feature>
<dbReference type="Proteomes" id="UP000016928">
    <property type="component" value="Unassembled WGS sequence"/>
</dbReference>
<dbReference type="OMA" id="SNIAVIC"/>
<dbReference type="HOGENOM" id="CLU_007214_0_0_1"/>
<proteinExistence type="predicted"/>
<evidence type="ECO:0000313" key="2">
    <source>
        <dbReference type="EMBL" id="ENH63168.1"/>
    </source>
</evidence>
<reference evidence="3" key="2">
    <citation type="journal article" date="2014" name="PLoS ONE">
        <title>Genome and Transcriptome Analysis of the Fungal Pathogen Fusarium oxysporum f. sp. cubense Causing Banana Vascular Wilt Disease.</title>
        <authorList>
            <person name="Guo L."/>
            <person name="Han L."/>
            <person name="Yang L."/>
            <person name="Zeng H."/>
            <person name="Fan D."/>
            <person name="Zhu Y."/>
            <person name="Feng Y."/>
            <person name="Wang G."/>
            <person name="Peng C."/>
            <person name="Jiang X."/>
            <person name="Zhou D."/>
            <person name="Ni P."/>
            <person name="Liang C."/>
            <person name="Liu L."/>
            <person name="Wang J."/>
            <person name="Mao C."/>
            <person name="Fang X."/>
            <person name="Peng M."/>
            <person name="Huang J."/>
        </authorList>
    </citation>
    <scope>NUCLEOTIDE SEQUENCE [LARGE SCALE GENOMIC DNA]</scope>
    <source>
        <strain evidence="3">race 1</strain>
    </source>
</reference>
<dbReference type="STRING" id="1229664.N4TIB7"/>
<evidence type="ECO:0000313" key="3">
    <source>
        <dbReference type="Proteomes" id="UP000016928"/>
    </source>
</evidence>
<reference evidence="3" key="1">
    <citation type="submission" date="2012-09" db="EMBL/GenBank/DDBJ databases">
        <title>Genome sequencing and comparative transcriptomics of race 1 and race 4 of banana pathogen: Fusarium oxysporum f. sp. cubense.</title>
        <authorList>
            <person name="Fang X."/>
            <person name="Huang J."/>
        </authorList>
    </citation>
    <scope>NUCLEOTIDE SEQUENCE [LARGE SCALE GENOMIC DNA]</scope>
    <source>
        <strain evidence="3">race 1</strain>
    </source>
</reference>
<gene>
    <name evidence="2" type="ORF">FOC1_g10009060</name>
</gene>
<dbReference type="AlphaFoldDB" id="N4TIB7"/>
<dbReference type="OrthoDB" id="6513042at2759"/>
<dbReference type="VEuPathDB" id="FungiDB:FOC1_g10009060"/>
<organism evidence="2 3">
    <name type="scientific">Fusarium oxysporum f. sp. cubense (strain race 1)</name>
    <name type="common">Panama disease fungus</name>
    <dbReference type="NCBI Taxonomy" id="1229664"/>
    <lineage>
        <taxon>Eukaryota</taxon>
        <taxon>Fungi</taxon>
        <taxon>Dikarya</taxon>
        <taxon>Ascomycota</taxon>
        <taxon>Pezizomycotina</taxon>
        <taxon>Sordariomycetes</taxon>
        <taxon>Hypocreomycetidae</taxon>
        <taxon>Hypocreales</taxon>
        <taxon>Nectriaceae</taxon>
        <taxon>Fusarium</taxon>
        <taxon>Fusarium oxysporum species complex</taxon>
    </lineage>
</organism>
<sequence>MTIRRRYWMLIRRRITSLLLTLLSPFHFFSKPSNQRHRHHGQEKTPTVTAPKHNLPPTLNVPCVLQVNGNPFGGKGLGIATSIATSLLALRAPDKDSYLGLVIEFPLPTEVESTGFGKCHHIDGPTQKAIPSNTRKLTVKFPHGEIDITYRAASEQDIARYSDAKKHMTWVDVFLGKNAEVSVKGFGMPYSNPGHPAEGWLRSPDSTTVLDGMCLLDIIRQRHFSFLVVHPEKVLMAKWSVASLAPRFDYGYGADQSWDMDRYMKQLHDVKGHRFQTAWSFETDLSHVTALAHSIVQDFMWIQKCCLDMTTEMGSAYFVKNPASRQSERWYVIVRMDRQFWKHIKWSQACIHGTMKLVGPNSDDISVITAAVLAMNATVGNVMASGPTPASMNKFSSHLHTISLNVVFKYNIGRRQDATIRAALIVRGFKLQDECDAFKSLLQFPHLGDEAAGDDDWGVNDTLREFQKSLAGLDKLARLRQRVSGKISWEEYVGGKIVEDTEIMRLMTMLTESADIVCTTPSLAHTEDHLRSWKLERARGVAIDEAGGMSRGDLYSIWGNTLVPCLLAGNEEFVPLELKSYHDRDVNGNMRNRFGDDARKSALEFLTTTGWPVYRVRAQ</sequence>
<accession>N4TIB7</accession>
<name>N4TIB7_FUSC1</name>
<protein>
    <submittedName>
        <fullName evidence="2">Uncharacterized protein</fullName>
    </submittedName>
</protein>